<evidence type="ECO:0000313" key="9">
    <source>
        <dbReference type="EMBL" id="QOL81666.1"/>
    </source>
</evidence>
<dbReference type="HAMAP" id="MF_01207">
    <property type="entry name" value="MsrQ"/>
    <property type="match status" value="1"/>
</dbReference>
<evidence type="ECO:0000256" key="6">
    <source>
        <dbReference type="ARBA" id="ARBA00023136"/>
    </source>
</evidence>
<keyword evidence="7" id="KW-0249">Electron transport</keyword>
<dbReference type="EMBL" id="CP045201">
    <property type="protein sequence ID" value="QOL81666.1"/>
    <property type="molecule type" value="Genomic_DNA"/>
</dbReference>
<proteinExistence type="inferred from homology"/>
<comment type="similarity">
    <text evidence="7">Belongs to the MsrQ family.</text>
</comment>
<dbReference type="GO" id="GO:0010181">
    <property type="term" value="F:FMN binding"/>
    <property type="evidence" value="ECO:0007669"/>
    <property type="project" value="UniProtKB-UniRule"/>
</dbReference>
<dbReference type="KEGG" id="pshq:F3W81_13045"/>
<dbReference type="GO" id="GO:0016679">
    <property type="term" value="F:oxidoreductase activity, acting on diphenols and related substances as donors"/>
    <property type="evidence" value="ECO:0007669"/>
    <property type="project" value="TreeGrafter"/>
</dbReference>
<keyword evidence="10" id="KW-1185">Reference proteome</keyword>
<dbReference type="GO" id="GO:0009055">
    <property type="term" value="F:electron transfer activity"/>
    <property type="evidence" value="ECO:0007669"/>
    <property type="project" value="UniProtKB-UniRule"/>
</dbReference>
<dbReference type="InterPro" id="IPR022837">
    <property type="entry name" value="MsrQ-like"/>
</dbReference>
<feature type="domain" description="Ferric oxidoreductase" evidence="8">
    <location>
        <begin position="61"/>
        <end position="171"/>
    </location>
</feature>
<feature type="transmembrane region" description="Helical" evidence="7">
    <location>
        <begin position="187"/>
        <end position="203"/>
    </location>
</feature>
<evidence type="ECO:0000256" key="4">
    <source>
        <dbReference type="ARBA" id="ARBA00022989"/>
    </source>
</evidence>
<feature type="transmembrane region" description="Helical" evidence="7">
    <location>
        <begin position="26"/>
        <end position="43"/>
    </location>
</feature>
<comment type="function">
    <text evidence="7">Part of the MsrPQ system that repairs oxidized periplasmic proteins containing methionine sulfoxide residues (Met-O), using respiratory chain electrons. Thus protects these proteins from oxidative-stress damage caused by reactive species of oxygen and chlorine generated by the host defense mechanisms. MsrPQ is essential for the maintenance of envelope integrity under bleach stress, rescuing a wide series of structurally unrelated periplasmic proteins from methionine oxidation. MsrQ provides electrons for reduction to the reductase catalytic subunit MsrP, using the quinone pool of the respiratory chain.</text>
</comment>
<dbReference type="AlphaFoldDB" id="A0A7L9WQE8"/>
<dbReference type="PANTHER" id="PTHR36964:SF1">
    <property type="entry name" value="PROTEIN-METHIONINE-SULFOXIDE REDUCTASE HEME-BINDING SUBUNIT MSRQ"/>
    <property type="match status" value="1"/>
</dbReference>
<dbReference type="Proteomes" id="UP000594118">
    <property type="component" value="Chromosome"/>
</dbReference>
<keyword evidence="3 7" id="KW-0812">Transmembrane</keyword>
<dbReference type="NCBIfam" id="NF003833">
    <property type="entry name" value="PRK05419.1-5"/>
    <property type="match status" value="1"/>
</dbReference>
<dbReference type="RefSeq" id="WP_193079581.1">
    <property type="nucleotide sequence ID" value="NZ_CP045201.1"/>
</dbReference>
<keyword evidence="7" id="KW-1003">Cell membrane</keyword>
<feature type="transmembrane region" description="Helical" evidence="7">
    <location>
        <begin position="92"/>
        <end position="110"/>
    </location>
</feature>
<keyword evidence="4 7" id="KW-1133">Transmembrane helix</keyword>
<comment type="cofactor">
    <cofactor evidence="7">
        <name>FMN</name>
        <dbReference type="ChEBI" id="CHEBI:58210"/>
    </cofactor>
    <text evidence="7">Binds 1 FMN per subunit.</text>
</comment>
<comment type="subunit">
    <text evidence="7">Heterodimer of a catalytic subunit (MsrP) and a heme-binding subunit (MsrQ).</text>
</comment>
<keyword evidence="5 7" id="KW-0408">Iron</keyword>
<name>A0A7L9WQE8_9RHOB</name>
<keyword evidence="7" id="KW-0479">Metal-binding</keyword>
<dbReference type="GO" id="GO:0020037">
    <property type="term" value="F:heme binding"/>
    <property type="evidence" value="ECO:0007669"/>
    <property type="project" value="UniProtKB-UniRule"/>
</dbReference>
<evidence type="ECO:0000256" key="2">
    <source>
        <dbReference type="ARBA" id="ARBA00022448"/>
    </source>
</evidence>
<keyword evidence="2 7" id="KW-0813">Transport</keyword>
<reference evidence="9 10" key="1">
    <citation type="submission" date="2019-10" db="EMBL/GenBank/DDBJ databases">
        <title>Pseudopuniceibacterium sp. HQ09 islated from Antarctica.</title>
        <authorList>
            <person name="Liao L."/>
            <person name="Su S."/>
            <person name="Chen B."/>
            <person name="Yu Y."/>
        </authorList>
    </citation>
    <scope>NUCLEOTIDE SEQUENCE [LARGE SCALE GENOMIC DNA]</scope>
    <source>
        <strain evidence="9 10">HQ09</strain>
    </source>
</reference>
<feature type="transmembrane region" description="Helical" evidence="7">
    <location>
        <begin position="163"/>
        <end position="181"/>
    </location>
</feature>
<dbReference type="Pfam" id="PF01794">
    <property type="entry name" value="Ferric_reduct"/>
    <property type="match status" value="1"/>
</dbReference>
<protein>
    <recommendedName>
        <fullName evidence="7">Protein-methionine-sulfoxide reductase heme-binding subunit MsrQ</fullName>
    </recommendedName>
    <alternativeName>
        <fullName evidence="7">Flavocytochrome MsrQ</fullName>
    </alternativeName>
</protein>
<evidence type="ECO:0000256" key="7">
    <source>
        <dbReference type="HAMAP-Rule" id="MF_01207"/>
    </source>
</evidence>
<evidence type="ECO:0000256" key="1">
    <source>
        <dbReference type="ARBA" id="ARBA00004141"/>
    </source>
</evidence>
<comment type="cofactor">
    <cofactor evidence="7">
        <name>heme b</name>
        <dbReference type="ChEBI" id="CHEBI:60344"/>
    </cofactor>
    <text evidence="7">Binds 1 heme b (iron(II)-protoporphyrin IX) group per subunit.</text>
</comment>
<evidence type="ECO:0000256" key="5">
    <source>
        <dbReference type="ARBA" id="ARBA00023004"/>
    </source>
</evidence>
<dbReference type="InterPro" id="IPR013130">
    <property type="entry name" value="Fe3_Rdtase_TM_dom"/>
</dbReference>
<dbReference type="GO" id="GO:0046872">
    <property type="term" value="F:metal ion binding"/>
    <property type="evidence" value="ECO:0007669"/>
    <property type="project" value="UniProtKB-KW"/>
</dbReference>
<keyword evidence="7" id="KW-0349">Heme</keyword>
<gene>
    <name evidence="7 9" type="primary">msrQ</name>
    <name evidence="9" type="ORF">F3W81_13045</name>
</gene>
<evidence type="ECO:0000259" key="8">
    <source>
        <dbReference type="Pfam" id="PF01794"/>
    </source>
</evidence>
<keyword evidence="7" id="KW-0288">FMN</keyword>
<comment type="subcellular location">
    <subcellularLocation>
        <location evidence="7">Cell membrane</location>
        <topology evidence="7">Multi-pass membrane protein</topology>
    </subcellularLocation>
    <subcellularLocation>
        <location evidence="1">Membrane</location>
        <topology evidence="1">Multi-pass membrane protein</topology>
    </subcellularLocation>
</comment>
<evidence type="ECO:0000313" key="10">
    <source>
        <dbReference type="Proteomes" id="UP000594118"/>
    </source>
</evidence>
<dbReference type="GO" id="GO:0005886">
    <property type="term" value="C:plasma membrane"/>
    <property type="evidence" value="ECO:0007669"/>
    <property type="project" value="UniProtKB-SubCell"/>
</dbReference>
<sequence length="213" mass="23855">MALSLPLLPGVVADPVNRTLRKVPAWPLYILGAVPPVILFWAGVTGRLGVDPVKDMEHQMGEWGLWLLIAGLCVTPLRRYAGISLLKYRRALGLLAFFYILGHLLIWLVLDVQILSQIWADIVKRPYITVGMGAFVLMIPLAVTSNNRSIRRLGKTWRQLHKLVYATALLGSLHFILLVKGFQIEPYIYMGAILALLALRLPLTGKRRSLRTA</sequence>
<evidence type="ECO:0000256" key="3">
    <source>
        <dbReference type="ARBA" id="ARBA00022692"/>
    </source>
</evidence>
<feature type="transmembrane region" description="Helical" evidence="7">
    <location>
        <begin position="122"/>
        <end position="143"/>
    </location>
</feature>
<accession>A0A7L9WQE8</accession>
<keyword evidence="7" id="KW-0285">Flavoprotein</keyword>
<feature type="transmembrane region" description="Helical" evidence="7">
    <location>
        <begin position="63"/>
        <end position="80"/>
    </location>
</feature>
<organism evidence="9 10">
    <name type="scientific">Pseudooceanicola spongiae</name>
    <dbReference type="NCBI Taxonomy" id="2613965"/>
    <lineage>
        <taxon>Bacteria</taxon>
        <taxon>Pseudomonadati</taxon>
        <taxon>Pseudomonadota</taxon>
        <taxon>Alphaproteobacteria</taxon>
        <taxon>Rhodobacterales</taxon>
        <taxon>Paracoccaceae</taxon>
        <taxon>Pseudooceanicola</taxon>
    </lineage>
</organism>
<dbReference type="GO" id="GO:0030091">
    <property type="term" value="P:protein repair"/>
    <property type="evidence" value="ECO:0007669"/>
    <property type="project" value="UniProtKB-UniRule"/>
</dbReference>
<dbReference type="PANTHER" id="PTHR36964">
    <property type="entry name" value="PROTEIN-METHIONINE-SULFOXIDE REDUCTASE HEME-BINDING SUBUNIT MSRQ"/>
    <property type="match status" value="1"/>
</dbReference>
<keyword evidence="6 7" id="KW-0472">Membrane</keyword>